<feature type="transmembrane region" description="Helical" evidence="1">
    <location>
        <begin position="85"/>
        <end position="102"/>
    </location>
</feature>
<feature type="transmembrane region" description="Helical" evidence="1">
    <location>
        <begin position="6"/>
        <end position="22"/>
    </location>
</feature>
<feature type="transmembrane region" description="Helical" evidence="1">
    <location>
        <begin position="34"/>
        <end position="54"/>
    </location>
</feature>
<keyword evidence="1" id="KW-1133">Transmembrane helix</keyword>
<sequence>MTPGILSFIVWICFFILLASGWRTVVLRHVSWRWIICIGVSWILLNRFTVTIAAAGKVNAAWLLWCLVAVLLLLDQFIRLRGFTLLGHIGLVAAAWLWLELLKWSSISLLRQFSKEWIIAAIISLMVLSVSRRWTYQWIVLTLGLACGDLFIQVKSGASSELGSAGLQDVWWVSFMTVRMVTAAMQWIKGRWRGTKWKQAD</sequence>
<reference evidence="2 3" key="1">
    <citation type="submission" date="2021-11" db="EMBL/GenBank/DDBJ databases">
        <title>Draft genome sequence of Paenibacillus profundus YoMME, a new Gram-positive bacteria with exoelectrogenic properties.</title>
        <authorList>
            <person name="Hubenova Y."/>
            <person name="Hubenova E."/>
            <person name="Manasiev Y."/>
            <person name="Peykov S."/>
            <person name="Mitov M."/>
        </authorList>
    </citation>
    <scope>NUCLEOTIDE SEQUENCE [LARGE SCALE GENOMIC DNA]</scope>
    <source>
        <strain evidence="2 3">YoMME</strain>
    </source>
</reference>
<feature type="transmembrane region" description="Helical" evidence="1">
    <location>
        <begin position="60"/>
        <end position="78"/>
    </location>
</feature>
<keyword evidence="3" id="KW-1185">Reference proteome</keyword>
<name>A0ABS8YGU4_9BACL</name>
<gene>
    <name evidence="2" type="ORF">LQV63_09680</name>
</gene>
<organism evidence="2 3">
    <name type="scientific">Paenibacillus profundus</name>
    <dbReference type="NCBI Taxonomy" id="1173085"/>
    <lineage>
        <taxon>Bacteria</taxon>
        <taxon>Bacillati</taxon>
        <taxon>Bacillota</taxon>
        <taxon>Bacilli</taxon>
        <taxon>Bacillales</taxon>
        <taxon>Paenibacillaceae</taxon>
        <taxon>Paenibacillus</taxon>
    </lineage>
</organism>
<dbReference type="RefSeq" id="WP_233696515.1">
    <property type="nucleotide sequence ID" value="NZ_JAJNBZ010000005.1"/>
</dbReference>
<dbReference type="Proteomes" id="UP001199916">
    <property type="component" value="Unassembled WGS sequence"/>
</dbReference>
<accession>A0ABS8YGU4</accession>
<evidence type="ECO:0000313" key="2">
    <source>
        <dbReference type="EMBL" id="MCE5169581.1"/>
    </source>
</evidence>
<keyword evidence="1" id="KW-0472">Membrane</keyword>
<evidence type="ECO:0000313" key="3">
    <source>
        <dbReference type="Proteomes" id="UP001199916"/>
    </source>
</evidence>
<comment type="caution">
    <text evidence="2">The sequence shown here is derived from an EMBL/GenBank/DDBJ whole genome shotgun (WGS) entry which is preliminary data.</text>
</comment>
<feature type="transmembrane region" description="Helical" evidence="1">
    <location>
        <begin position="114"/>
        <end position="131"/>
    </location>
</feature>
<protein>
    <submittedName>
        <fullName evidence="2">Uncharacterized protein</fullName>
    </submittedName>
</protein>
<keyword evidence="1" id="KW-0812">Transmembrane</keyword>
<proteinExistence type="predicted"/>
<dbReference type="EMBL" id="JAJNBZ010000005">
    <property type="protein sequence ID" value="MCE5169581.1"/>
    <property type="molecule type" value="Genomic_DNA"/>
</dbReference>
<evidence type="ECO:0000256" key="1">
    <source>
        <dbReference type="SAM" id="Phobius"/>
    </source>
</evidence>